<evidence type="ECO:0000313" key="9">
    <source>
        <dbReference type="Proteomes" id="UP000325096"/>
    </source>
</evidence>
<accession>A0A0C7K7X7</accession>
<evidence type="ECO:0000313" key="7">
    <source>
        <dbReference type="Proteomes" id="UP000254141"/>
    </source>
</evidence>
<dbReference type="EMBL" id="CP043670">
    <property type="protein sequence ID" value="QEP92263.1"/>
    <property type="molecule type" value="Genomic_DNA"/>
</dbReference>
<evidence type="ECO:0000313" key="1">
    <source>
        <dbReference type="EMBL" id="PLE24701.1"/>
    </source>
</evidence>
<reference evidence="1 6" key="1">
    <citation type="journal article" date="2017" name="J. Infect. Dis.">
        <title>An Analysis of the Epidemic of Klebsiella pneumoniae Carbapenemase-Producing K. pneumoniae: Convergence of Two Evolutionary Mechanisms Creates the Perfect Storm.</title>
        <authorList>
            <person name="Rojas L.J."/>
            <person name="Weinstock G.M."/>
            <person name="De La Cadena E."/>
            <person name="Diaz L."/>
            <person name="Rios R."/>
            <person name="Hanson B.M."/>
            <person name="Brown J.S."/>
            <person name="Vats P."/>
            <person name="Phillips D.S."/>
            <person name="Nguyen H."/>
            <person name="Hujer K.M."/>
            <person name="Correa A."/>
            <person name="Adams M.D."/>
            <person name="Perez F."/>
            <person name="Sodergren E."/>
            <person name="Narechania A."/>
            <person name="Planet P.J."/>
            <person name="Villegas M.V."/>
            <person name="Bonomo R.A."/>
            <person name="Arias C.A."/>
        </authorList>
    </citation>
    <scope>NUCLEOTIDE SEQUENCE [LARGE SCALE GENOMIC DNA]</scope>
    <source>
        <strain evidence="1 6">COL-Kpn30</strain>
    </source>
</reference>
<evidence type="ECO:0000313" key="3">
    <source>
        <dbReference type="EMBL" id="QEP92263.1"/>
    </source>
</evidence>
<dbReference type="Proteomes" id="UP000325127">
    <property type="component" value="Chromosome"/>
</dbReference>
<gene>
    <name evidence="1" type="ORF">B6I68_26400</name>
    <name evidence="3" type="ORF">FZ928_03935</name>
    <name evidence="2" type="ORF">FZ929_25535</name>
    <name evidence="4" type="ORF">NCTC5051_01846</name>
    <name evidence="5" type="ORF">NCTC5053_01888</name>
</gene>
<dbReference type="Proteomes" id="UP000325096">
    <property type="component" value="Chromosome"/>
</dbReference>
<reference evidence="9 10" key="3">
    <citation type="submission" date="2019-08" db="EMBL/GenBank/DDBJ databases">
        <title>Emergence of NDM-5-producing hypervirulent Klebsiella pneumoniae from clinical infections.</title>
        <authorList>
            <person name="Shen Z."/>
            <person name="Zhang H."/>
            <person name="Li M."/>
        </authorList>
    </citation>
    <scope>NUCLEOTIDE SEQUENCE [LARGE SCALE GENOMIC DNA]</scope>
    <source>
        <strain evidence="3 10">RJ18-01</strain>
        <strain evidence="2 9">RJ18-06</strain>
    </source>
</reference>
<organism evidence="1 6">
    <name type="scientific">Klebsiella pneumoniae</name>
    <dbReference type="NCBI Taxonomy" id="573"/>
    <lineage>
        <taxon>Bacteria</taxon>
        <taxon>Pseudomonadati</taxon>
        <taxon>Pseudomonadota</taxon>
        <taxon>Gammaproteobacteria</taxon>
        <taxon>Enterobacterales</taxon>
        <taxon>Enterobacteriaceae</taxon>
        <taxon>Klebsiella/Raoultella group</taxon>
        <taxon>Klebsiella</taxon>
        <taxon>Klebsiella pneumoniae complex</taxon>
    </lineage>
</organism>
<dbReference type="AlphaFoldDB" id="A0A0C7K7X7"/>
<proteinExistence type="predicted"/>
<evidence type="ECO:0000313" key="8">
    <source>
        <dbReference type="Proteomes" id="UP000254387"/>
    </source>
</evidence>
<dbReference type="EMBL" id="UGMN01000004">
    <property type="protein sequence ID" value="STV06341.1"/>
    <property type="molecule type" value="Genomic_DNA"/>
</dbReference>
<evidence type="ECO:0000313" key="5">
    <source>
        <dbReference type="EMBL" id="STV06341.1"/>
    </source>
</evidence>
<evidence type="ECO:0000313" key="6">
    <source>
        <dbReference type="Proteomes" id="UP000234439"/>
    </source>
</evidence>
<dbReference type="Proteomes" id="UP000254387">
    <property type="component" value="Unassembled WGS sequence"/>
</dbReference>
<dbReference type="RefSeq" id="WP_000606541.1">
    <property type="nucleotide sequence ID" value="NZ_AP023453.1"/>
</dbReference>
<protein>
    <submittedName>
        <fullName evidence="4 5">Dopa decarboxylase protein remnant</fullName>
    </submittedName>
    <submittedName>
        <fullName evidence="1">Dpoa decarboxylase</fullName>
    </submittedName>
</protein>
<dbReference type="EMBL" id="UGLU01000001">
    <property type="protein sequence ID" value="STU50056.1"/>
    <property type="molecule type" value="Genomic_DNA"/>
</dbReference>
<dbReference type="EMBL" id="NCMJ01000161">
    <property type="protein sequence ID" value="PLE24701.1"/>
    <property type="molecule type" value="Genomic_DNA"/>
</dbReference>
<dbReference type="Proteomes" id="UP000234439">
    <property type="component" value="Unassembled WGS sequence"/>
</dbReference>
<dbReference type="KEGG" id="kpx:PMK1_04879"/>
<reference evidence="7 8" key="2">
    <citation type="submission" date="2018-06" db="EMBL/GenBank/DDBJ databases">
        <authorList>
            <consortium name="Pathogen Informatics"/>
            <person name="Doyle S."/>
        </authorList>
    </citation>
    <scope>NUCLEOTIDE SEQUENCE [LARGE SCALE GENOMIC DNA]</scope>
    <source>
        <strain evidence="4 7">NCTC5051</strain>
        <strain evidence="5 8">NCTC5053</strain>
    </source>
</reference>
<evidence type="ECO:0000313" key="10">
    <source>
        <dbReference type="Proteomes" id="UP000325127"/>
    </source>
</evidence>
<name>A0A0C7K7X7_KLEPN</name>
<sequence length="101" mass="11789">MINEDLFIKNIHSKNQDRISVAMVYDTLSKEAHRGCGLHYEIYESCFIGLLRDHLSELNEADANRLRRYAESKGTKIDDASYSEALEAERECRAEIYREQM</sequence>
<dbReference type="Proteomes" id="UP000254141">
    <property type="component" value="Unassembled WGS sequence"/>
</dbReference>
<evidence type="ECO:0000313" key="2">
    <source>
        <dbReference type="EMBL" id="QEP92032.1"/>
    </source>
</evidence>
<dbReference type="EMBL" id="CP043669">
    <property type="protein sequence ID" value="QEP92032.1"/>
    <property type="molecule type" value="Genomic_DNA"/>
</dbReference>
<evidence type="ECO:0000313" key="4">
    <source>
        <dbReference type="EMBL" id="STU50056.1"/>
    </source>
</evidence>